<accession>A0A972GUQ6</accession>
<evidence type="ECO:0000313" key="2">
    <source>
        <dbReference type="EMBL" id="NOU97017.1"/>
    </source>
</evidence>
<dbReference type="Proteomes" id="UP000641588">
    <property type="component" value="Unassembled WGS sequence"/>
</dbReference>
<keyword evidence="1" id="KW-0472">Membrane</keyword>
<feature type="transmembrane region" description="Helical" evidence="1">
    <location>
        <begin position="99"/>
        <end position="120"/>
    </location>
</feature>
<sequence length="121" mass="13701">MLLFAVLFINLALVAYTIGVWSEKISGRLKPKHLGFFVAGLLFDAIGTGFMEQLNTSREINLHGITGMAALLLMFIHAIWAAVVLWRKKENQIRQFHKFSLIVWGLWLVPYLIGVGLSIFK</sequence>
<dbReference type="NCBIfam" id="TIGR03987">
    <property type="entry name" value="HsmA family protein"/>
    <property type="match status" value="1"/>
</dbReference>
<organism evidence="2 3">
    <name type="scientific">Paenibacillus foliorum</name>
    <dbReference type="NCBI Taxonomy" id="2654974"/>
    <lineage>
        <taxon>Bacteria</taxon>
        <taxon>Bacillati</taxon>
        <taxon>Bacillota</taxon>
        <taxon>Bacilli</taxon>
        <taxon>Bacillales</taxon>
        <taxon>Paenibacillaceae</taxon>
        <taxon>Paenibacillus</taxon>
    </lineage>
</organism>
<reference evidence="2" key="1">
    <citation type="submission" date="2019-10" db="EMBL/GenBank/DDBJ databases">
        <title>Description of Paenibacillus glebae sp. nov.</title>
        <authorList>
            <person name="Carlier A."/>
            <person name="Qi S."/>
        </authorList>
    </citation>
    <scope>NUCLEOTIDE SEQUENCE</scope>
    <source>
        <strain evidence="2">LMG 31456</strain>
    </source>
</reference>
<comment type="caution">
    <text evidence="2">The sequence shown here is derived from an EMBL/GenBank/DDBJ whole genome shotgun (WGS) entry which is preliminary data.</text>
</comment>
<name>A0A972GUQ6_9BACL</name>
<dbReference type="AlphaFoldDB" id="A0A972GUQ6"/>
<keyword evidence="1" id="KW-1133">Transmembrane helix</keyword>
<dbReference type="InterPro" id="IPR023813">
    <property type="entry name" value="HsmA-like"/>
</dbReference>
<dbReference type="RefSeq" id="WP_171655252.1">
    <property type="nucleotide sequence ID" value="NZ_WHOD01000105.1"/>
</dbReference>
<evidence type="ECO:0000313" key="3">
    <source>
        <dbReference type="Proteomes" id="UP000641588"/>
    </source>
</evidence>
<keyword evidence="3" id="KW-1185">Reference proteome</keyword>
<feature type="transmembrane region" description="Helical" evidence="1">
    <location>
        <begin position="63"/>
        <end position="87"/>
    </location>
</feature>
<evidence type="ECO:0000256" key="1">
    <source>
        <dbReference type="SAM" id="Phobius"/>
    </source>
</evidence>
<protein>
    <submittedName>
        <fullName evidence="2">TIGR03987 family protein</fullName>
    </submittedName>
</protein>
<proteinExistence type="predicted"/>
<gene>
    <name evidence="2" type="ORF">GC093_27890</name>
</gene>
<keyword evidence="1" id="KW-0812">Transmembrane</keyword>
<feature type="transmembrane region" description="Helical" evidence="1">
    <location>
        <begin position="34"/>
        <end position="51"/>
    </location>
</feature>
<dbReference type="EMBL" id="WHOD01000105">
    <property type="protein sequence ID" value="NOU97017.1"/>
    <property type="molecule type" value="Genomic_DNA"/>
</dbReference>
<feature type="transmembrane region" description="Helical" evidence="1">
    <location>
        <begin position="6"/>
        <end position="22"/>
    </location>
</feature>